<evidence type="ECO:0000256" key="2">
    <source>
        <dbReference type="SAM" id="Phobius"/>
    </source>
</evidence>
<organism evidence="3 4">
    <name type="scientific">Crucibulum laeve</name>
    <dbReference type="NCBI Taxonomy" id="68775"/>
    <lineage>
        <taxon>Eukaryota</taxon>
        <taxon>Fungi</taxon>
        <taxon>Dikarya</taxon>
        <taxon>Basidiomycota</taxon>
        <taxon>Agaricomycotina</taxon>
        <taxon>Agaricomycetes</taxon>
        <taxon>Agaricomycetidae</taxon>
        <taxon>Agaricales</taxon>
        <taxon>Agaricineae</taxon>
        <taxon>Nidulariaceae</taxon>
        <taxon>Crucibulum</taxon>
    </lineage>
</organism>
<evidence type="ECO:0000313" key="4">
    <source>
        <dbReference type="Proteomes" id="UP000308652"/>
    </source>
</evidence>
<evidence type="ECO:0000313" key="3">
    <source>
        <dbReference type="EMBL" id="TFK32763.1"/>
    </source>
</evidence>
<feature type="region of interest" description="Disordered" evidence="1">
    <location>
        <begin position="57"/>
        <end position="96"/>
    </location>
</feature>
<accession>A0A5C3LKG3</accession>
<keyword evidence="2" id="KW-0812">Transmembrane</keyword>
<name>A0A5C3LKG3_9AGAR</name>
<gene>
    <name evidence="3" type="ORF">BDQ12DRAFT_670822</name>
</gene>
<reference evidence="3 4" key="1">
    <citation type="journal article" date="2019" name="Nat. Ecol. Evol.">
        <title>Megaphylogeny resolves global patterns of mushroom evolution.</title>
        <authorList>
            <person name="Varga T."/>
            <person name="Krizsan K."/>
            <person name="Foldi C."/>
            <person name="Dima B."/>
            <person name="Sanchez-Garcia M."/>
            <person name="Sanchez-Ramirez S."/>
            <person name="Szollosi G.J."/>
            <person name="Szarkandi J.G."/>
            <person name="Papp V."/>
            <person name="Albert L."/>
            <person name="Andreopoulos W."/>
            <person name="Angelini C."/>
            <person name="Antonin V."/>
            <person name="Barry K.W."/>
            <person name="Bougher N.L."/>
            <person name="Buchanan P."/>
            <person name="Buyck B."/>
            <person name="Bense V."/>
            <person name="Catcheside P."/>
            <person name="Chovatia M."/>
            <person name="Cooper J."/>
            <person name="Damon W."/>
            <person name="Desjardin D."/>
            <person name="Finy P."/>
            <person name="Geml J."/>
            <person name="Haridas S."/>
            <person name="Hughes K."/>
            <person name="Justo A."/>
            <person name="Karasinski D."/>
            <person name="Kautmanova I."/>
            <person name="Kiss B."/>
            <person name="Kocsube S."/>
            <person name="Kotiranta H."/>
            <person name="LaButti K.M."/>
            <person name="Lechner B.E."/>
            <person name="Liimatainen K."/>
            <person name="Lipzen A."/>
            <person name="Lukacs Z."/>
            <person name="Mihaltcheva S."/>
            <person name="Morgado L.N."/>
            <person name="Niskanen T."/>
            <person name="Noordeloos M.E."/>
            <person name="Ohm R.A."/>
            <person name="Ortiz-Santana B."/>
            <person name="Ovrebo C."/>
            <person name="Racz N."/>
            <person name="Riley R."/>
            <person name="Savchenko A."/>
            <person name="Shiryaev A."/>
            <person name="Soop K."/>
            <person name="Spirin V."/>
            <person name="Szebenyi C."/>
            <person name="Tomsovsky M."/>
            <person name="Tulloss R.E."/>
            <person name="Uehling J."/>
            <person name="Grigoriev I.V."/>
            <person name="Vagvolgyi C."/>
            <person name="Papp T."/>
            <person name="Martin F.M."/>
            <person name="Miettinen O."/>
            <person name="Hibbett D.S."/>
            <person name="Nagy L.G."/>
        </authorList>
    </citation>
    <scope>NUCLEOTIDE SEQUENCE [LARGE SCALE GENOMIC DNA]</scope>
    <source>
        <strain evidence="3 4">CBS 166.37</strain>
    </source>
</reference>
<dbReference type="AlphaFoldDB" id="A0A5C3LKG3"/>
<evidence type="ECO:0000256" key="1">
    <source>
        <dbReference type="SAM" id="MobiDB-lite"/>
    </source>
</evidence>
<feature type="transmembrane region" description="Helical" evidence="2">
    <location>
        <begin position="337"/>
        <end position="363"/>
    </location>
</feature>
<feature type="compositionally biased region" description="Basic and acidic residues" evidence="1">
    <location>
        <begin position="81"/>
        <end position="92"/>
    </location>
</feature>
<dbReference type="OrthoDB" id="3066270at2759"/>
<dbReference type="EMBL" id="ML213664">
    <property type="protein sequence ID" value="TFK32763.1"/>
    <property type="molecule type" value="Genomic_DNA"/>
</dbReference>
<sequence>MSSPYATGGPDFIPYYHEHPPLSGNNATYQVSYERGASPISPVSIPQPLKHLTVQTKDLPPSIPAFPKRPTIHISPSSSTRLDEQESPEQKNEPYNSAMQSLVGYKLEISTEMRNDKRSERAWTTVEVPLTESLNDQEKLVAQASQFLSAFSEEKSTWEIDVKNIPDRQGKVIYGVSKNSRDTAIVGRFLRFRFPLVKFEWHIESPYSEVNKLLARSKQDVQIEFLWKAWARGGASPNLVAYGTCKDTLIVTNSGELVIKKRKFIIMSVLRPELMTPIPYALHTPEYETRHSFFIFFSSSQAIIQSLRSSQRTMTSLAALSALLASLKPLVDRSSTTAGLVLAGIGITAATISVFSVVVDWMLKWIEANAAKNRQLE</sequence>
<proteinExistence type="predicted"/>
<keyword evidence="2" id="KW-1133">Transmembrane helix</keyword>
<dbReference type="Proteomes" id="UP000308652">
    <property type="component" value="Unassembled WGS sequence"/>
</dbReference>
<protein>
    <submittedName>
        <fullName evidence="3">Uncharacterized protein</fullName>
    </submittedName>
</protein>
<keyword evidence="4" id="KW-1185">Reference proteome</keyword>
<keyword evidence="2" id="KW-0472">Membrane</keyword>